<protein>
    <submittedName>
        <fullName evidence="1">Uncharacterized protein</fullName>
    </submittedName>
</protein>
<gene>
    <name evidence="1" type="primary">106073419</name>
</gene>
<organism evidence="1 2">
    <name type="scientific">Biomphalaria glabrata</name>
    <name type="common">Bloodfluke planorb</name>
    <name type="synonym">Freshwater snail</name>
    <dbReference type="NCBI Taxonomy" id="6526"/>
    <lineage>
        <taxon>Eukaryota</taxon>
        <taxon>Metazoa</taxon>
        <taxon>Spiralia</taxon>
        <taxon>Lophotrochozoa</taxon>
        <taxon>Mollusca</taxon>
        <taxon>Gastropoda</taxon>
        <taxon>Heterobranchia</taxon>
        <taxon>Euthyneura</taxon>
        <taxon>Panpulmonata</taxon>
        <taxon>Hygrophila</taxon>
        <taxon>Lymnaeoidea</taxon>
        <taxon>Planorbidae</taxon>
        <taxon>Biomphalaria</taxon>
    </lineage>
</organism>
<sequence>MLLCIHGDKRDNPMYDIQGGCTLHDYLLITDFYLYIPCTQLKVCDTLAGFNYKSTIKASCLQRTDPDLTKKLFLVLIQNFSVHRHQNVSYSDVQSSLNAVMPSTSLLAISYECVPKARHSYLDMCSEANLDGLRKSIIALNTSELMSSRSQPSSCTCSVMSLDNSIRVHPIDVRLTSRITLQVYQENNDVGLDLFKSDSLIWMLAGHKEFFVYSINIILTFKERWQLSNSLWIEIAGEDMNISCSPEFVEMTHDIETTTIPVNSSLEMLSKLSSYIVTVIGLSIVTMHFSLSTLS</sequence>
<accession>A0A2C9KEI8</accession>
<evidence type="ECO:0000313" key="2">
    <source>
        <dbReference type="Proteomes" id="UP000076420"/>
    </source>
</evidence>
<dbReference type="VEuPathDB" id="VectorBase:BGLB018259"/>
<reference evidence="1" key="1">
    <citation type="submission" date="2020-05" db="UniProtKB">
        <authorList>
            <consortium name="EnsemblMetazoa"/>
        </authorList>
    </citation>
    <scope>IDENTIFICATION</scope>
    <source>
        <strain evidence="1">BB02</strain>
    </source>
</reference>
<dbReference type="AlphaFoldDB" id="A0A2C9KEI8"/>
<dbReference type="EnsemblMetazoa" id="BGLB018259-RA">
    <property type="protein sequence ID" value="BGLB018259-PA"/>
    <property type="gene ID" value="BGLB018259"/>
</dbReference>
<name>A0A2C9KEI8_BIOGL</name>
<dbReference type="KEGG" id="bgt:106073419"/>
<proteinExistence type="predicted"/>
<dbReference type="VEuPathDB" id="VectorBase:BGLAX_037717"/>
<dbReference type="Proteomes" id="UP000076420">
    <property type="component" value="Unassembled WGS sequence"/>
</dbReference>
<evidence type="ECO:0000313" key="1">
    <source>
        <dbReference type="EnsemblMetazoa" id="BGLB018259-PA"/>
    </source>
</evidence>